<dbReference type="InterPro" id="IPR052568">
    <property type="entry name" value="PKS-FAS_Synthase"/>
</dbReference>
<evidence type="ECO:0008006" key="6">
    <source>
        <dbReference type="Google" id="ProtNLM"/>
    </source>
</evidence>
<feature type="compositionally biased region" description="Low complexity" evidence="2">
    <location>
        <begin position="263"/>
        <end position="274"/>
    </location>
</feature>
<dbReference type="PANTHER" id="PTHR43074:SF1">
    <property type="entry name" value="BETA-KETOACYL SYNTHASE FAMILY PROTEIN-RELATED"/>
    <property type="match status" value="1"/>
</dbReference>
<dbReference type="Gene3D" id="3.40.50.1820">
    <property type="entry name" value="alpha/beta hydrolase"/>
    <property type="match status" value="1"/>
</dbReference>
<dbReference type="Pfam" id="PF00975">
    <property type="entry name" value="Thioesterase"/>
    <property type="match status" value="1"/>
</dbReference>
<dbReference type="AlphaFoldDB" id="A0AAT9HFR6"/>
<feature type="region of interest" description="Disordered" evidence="2">
    <location>
        <begin position="372"/>
        <end position="396"/>
    </location>
</feature>
<protein>
    <recommendedName>
        <fullName evidence="6">Polyketide synthase</fullName>
    </recommendedName>
</protein>
<dbReference type="Gene3D" id="3.40.47.10">
    <property type="match status" value="1"/>
</dbReference>
<evidence type="ECO:0000259" key="4">
    <source>
        <dbReference type="Pfam" id="PF00975"/>
    </source>
</evidence>
<dbReference type="InterPro" id="IPR016039">
    <property type="entry name" value="Thiolase-like"/>
</dbReference>
<dbReference type="SUPFAM" id="SSF53901">
    <property type="entry name" value="Thiolase-like"/>
    <property type="match status" value="1"/>
</dbReference>
<dbReference type="EMBL" id="AP035768">
    <property type="protein sequence ID" value="BFO16196.1"/>
    <property type="molecule type" value="Genomic_DNA"/>
</dbReference>
<keyword evidence="1" id="KW-0808">Transferase</keyword>
<feature type="region of interest" description="Disordered" evidence="2">
    <location>
        <begin position="257"/>
        <end position="311"/>
    </location>
</feature>
<dbReference type="InterPro" id="IPR018201">
    <property type="entry name" value="Ketoacyl_synth_AS"/>
</dbReference>
<accession>A0AAT9HFR6</accession>
<sequence length="554" mass="58884">MHPGALPVGLWSGLSGALPPETGFAVLDLGAVPEYGEAALAPEKSRLTIDHLIDLLATAYRADRDRAGADDAGTVLVGWSFGGVLAHGLTERLEPRQRPLSVVLLDSIAPTDAYQHTEGDDIDPSLVLRWFAMFLGARRGAEVRPSPVPDGADAEAALTVLLADAIGAGALPPGTPLSGVRKLFEAYTAGLLRNNRLTAPYRPAPATVPLVQIKAGDSLIPTDPTLGWEELAGRGITAHSAPGDHYTMLIRPDASQAIAGLVPPSGRRTSSRPGGPRRERIPATHPRPTTGPRPDRHRRPLRALSAGAQPPGVLVQRRRGGRLHDGGAGDPLGRRRVLRPRPVGARQDVRQARRLHPRCPVQSARVRAAAQHARGHGRTAAAQPGRHARPAEGRGRGAEWYDASRTGVVLGITGANQLTQPLTARLQSPVLKEVVRSCGLSDRDAEEIAAKFRMAYAPWEENSFPGMLGNVVAGRIANRFDLGGINMTIDAACASSLGAVRTAVSELLEGRADTMLAGGCDAENTIFMYLCFSKTPRCRSRVSSGRSTARRTAR</sequence>
<evidence type="ECO:0000259" key="3">
    <source>
        <dbReference type="Pfam" id="PF00109"/>
    </source>
</evidence>
<evidence type="ECO:0000256" key="2">
    <source>
        <dbReference type="SAM" id="MobiDB-lite"/>
    </source>
</evidence>
<dbReference type="GO" id="GO:0006633">
    <property type="term" value="P:fatty acid biosynthetic process"/>
    <property type="evidence" value="ECO:0007669"/>
    <property type="project" value="InterPro"/>
</dbReference>
<reference evidence="5" key="1">
    <citation type="submission" date="2024-06" db="EMBL/GenBank/DDBJ databases">
        <authorList>
            <consortium name="consrtm"/>
            <person name="Uemura M."/>
            <person name="Terahara T."/>
        </authorList>
    </citation>
    <scope>NUCLEOTIDE SEQUENCE</scope>
    <source>
        <strain evidence="5">KM77-8</strain>
    </source>
</reference>
<reference evidence="5" key="2">
    <citation type="submission" date="2024-07" db="EMBL/GenBank/DDBJ databases">
        <title>Streptomyces haneummycinica sp. nov., a new antibiotic-producing actinobacterium isolated from marine sediment.</title>
        <authorList>
            <person name="Uemura M."/>
            <person name="Hamada M."/>
            <person name="Hirano S."/>
            <person name="Kobayashi K."/>
            <person name="Ohshiro T."/>
            <person name="Kobayashi T."/>
            <person name="Terahara T."/>
        </authorList>
    </citation>
    <scope>NUCLEOTIDE SEQUENCE</scope>
    <source>
        <strain evidence="5">KM77-8</strain>
    </source>
</reference>
<dbReference type="GO" id="GO:0004315">
    <property type="term" value="F:3-oxoacyl-[acyl-carrier-protein] synthase activity"/>
    <property type="evidence" value="ECO:0007669"/>
    <property type="project" value="InterPro"/>
</dbReference>
<feature type="domain" description="Thioesterase" evidence="4">
    <location>
        <begin position="69"/>
        <end position="259"/>
    </location>
</feature>
<dbReference type="PANTHER" id="PTHR43074">
    <property type="entry name" value="OMEGA-3 POLYUNSATURATED FATTY ACID SYNTHASE PFAB-RELATED"/>
    <property type="match status" value="1"/>
</dbReference>
<dbReference type="InterPro" id="IPR029058">
    <property type="entry name" value="AB_hydrolase_fold"/>
</dbReference>
<dbReference type="InterPro" id="IPR014030">
    <property type="entry name" value="Ketoacyl_synth_N"/>
</dbReference>
<feature type="compositionally biased region" description="Low complexity" evidence="2">
    <location>
        <begin position="372"/>
        <end position="383"/>
    </location>
</feature>
<evidence type="ECO:0000256" key="1">
    <source>
        <dbReference type="ARBA" id="ARBA00022679"/>
    </source>
</evidence>
<dbReference type="Pfam" id="PF00109">
    <property type="entry name" value="ketoacyl-synt"/>
    <property type="match status" value="1"/>
</dbReference>
<organism evidence="5">
    <name type="scientific">Streptomyces haneummycinicus</name>
    <dbReference type="NCBI Taxonomy" id="3074435"/>
    <lineage>
        <taxon>Bacteria</taxon>
        <taxon>Bacillati</taxon>
        <taxon>Actinomycetota</taxon>
        <taxon>Actinomycetes</taxon>
        <taxon>Kitasatosporales</taxon>
        <taxon>Streptomycetaceae</taxon>
        <taxon>Streptomyces</taxon>
    </lineage>
</organism>
<dbReference type="SUPFAM" id="SSF53474">
    <property type="entry name" value="alpha/beta-Hydrolases"/>
    <property type="match status" value="1"/>
</dbReference>
<name>A0AAT9HFR6_9ACTN</name>
<dbReference type="PROSITE" id="PS00606">
    <property type="entry name" value="KS3_1"/>
    <property type="match status" value="1"/>
</dbReference>
<dbReference type="InterPro" id="IPR001031">
    <property type="entry name" value="Thioesterase"/>
</dbReference>
<gene>
    <name evidence="5" type="ORF">SHKM778_25840</name>
</gene>
<feature type="domain" description="Beta-ketoacyl synthase-like N-terminal" evidence="3">
    <location>
        <begin position="456"/>
        <end position="536"/>
    </location>
</feature>
<proteinExistence type="predicted"/>
<evidence type="ECO:0000313" key="5">
    <source>
        <dbReference type="EMBL" id="BFO16196.1"/>
    </source>
</evidence>